<name>A0ABP4EIP5_9ACTN</name>
<keyword evidence="5" id="KW-0233">DNA recombination</keyword>
<evidence type="ECO:0000313" key="7">
    <source>
        <dbReference type="Proteomes" id="UP001499987"/>
    </source>
</evidence>
<keyword evidence="4" id="KW-0238">DNA-binding</keyword>
<comment type="caution">
    <text evidence="6">The sequence shown here is derived from an EMBL/GenBank/DDBJ whole genome shotgun (WGS) entry which is preliminary data.</text>
</comment>
<dbReference type="Pfam" id="PF00872">
    <property type="entry name" value="Transposase_mut"/>
    <property type="match status" value="1"/>
</dbReference>
<evidence type="ECO:0000256" key="1">
    <source>
        <dbReference type="ARBA" id="ARBA00002190"/>
    </source>
</evidence>
<evidence type="ECO:0000256" key="2">
    <source>
        <dbReference type="ARBA" id="ARBA00010961"/>
    </source>
</evidence>
<sequence length="62" mass="6609">MTAPDSLPPAAPLEENLTSASPDLLRAMAKTFADAAMSADVDRTCGGEYRRPSEERVNSRNG</sequence>
<evidence type="ECO:0000256" key="4">
    <source>
        <dbReference type="ARBA" id="ARBA00023125"/>
    </source>
</evidence>
<comment type="similarity">
    <text evidence="2">Belongs to the transposase mutator family.</text>
</comment>
<reference evidence="7" key="1">
    <citation type="journal article" date="2019" name="Int. J. Syst. Evol. Microbiol.">
        <title>The Global Catalogue of Microorganisms (GCM) 10K type strain sequencing project: providing services to taxonomists for standard genome sequencing and annotation.</title>
        <authorList>
            <consortium name="The Broad Institute Genomics Platform"/>
            <consortium name="The Broad Institute Genome Sequencing Center for Infectious Disease"/>
            <person name="Wu L."/>
            <person name="Ma J."/>
        </authorList>
    </citation>
    <scope>NUCLEOTIDE SEQUENCE [LARGE SCALE GENOMIC DNA]</scope>
    <source>
        <strain evidence="7">JCM 13002</strain>
    </source>
</reference>
<evidence type="ECO:0000256" key="3">
    <source>
        <dbReference type="ARBA" id="ARBA00022578"/>
    </source>
</evidence>
<dbReference type="Proteomes" id="UP001499987">
    <property type="component" value="Unassembled WGS sequence"/>
</dbReference>
<evidence type="ECO:0000256" key="5">
    <source>
        <dbReference type="ARBA" id="ARBA00023172"/>
    </source>
</evidence>
<proteinExistence type="inferred from homology"/>
<dbReference type="EMBL" id="BAAALD010000069">
    <property type="protein sequence ID" value="GAA1107033.1"/>
    <property type="molecule type" value="Genomic_DNA"/>
</dbReference>
<protein>
    <recommendedName>
        <fullName evidence="8">IS256 family transposase</fullName>
    </recommendedName>
</protein>
<dbReference type="InterPro" id="IPR001207">
    <property type="entry name" value="Transposase_mutator"/>
</dbReference>
<evidence type="ECO:0008006" key="8">
    <source>
        <dbReference type="Google" id="ProtNLM"/>
    </source>
</evidence>
<comment type="function">
    <text evidence="1">Required for the transposition of the insertion element.</text>
</comment>
<gene>
    <name evidence="6" type="ORF">GCM10009663_56260</name>
</gene>
<accession>A0ABP4EIP5</accession>
<evidence type="ECO:0000313" key="6">
    <source>
        <dbReference type="EMBL" id="GAA1107033.1"/>
    </source>
</evidence>
<keyword evidence="7" id="KW-1185">Reference proteome</keyword>
<organism evidence="6 7">
    <name type="scientific">Kitasatospora arboriphila</name>
    <dbReference type="NCBI Taxonomy" id="258052"/>
    <lineage>
        <taxon>Bacteria</taxon>
        <taxon>Bacillati</taxon>
        <taxon>Actinomycetota</taxon>
        <taxon>Actinomycetes</taxon>
        <taxon>Kitasatosporales</taxon>
        <taxon>Streptomycetaceae</taxon>
        <taxon>Kitasatospora</taxon>
    </lineage>
</organism>
<keyword evidence="3" id="KW-0815">Transposition</keyword>